<name>A0A655ALM5_MYCTX</name>
<proteinExistence type="predicted"/>
<evidence type="ECO:0000256" key="1">
    <source>
        <dbReference type="SAM" id="MobiDB-lite"/>
    </source>
</evidence>
<evidence type="ECO:0000313" key="2">
    <source>
        <dbReference type="EMBL" id="CKT26971.1"/>
    </source>
</evidence>
<dbReference type="AlphaFoldDB" id="A0A655ALM5"/>
<sequence length="75" mass="7912">MLSTLAMPSFLAATPYNRQVSEMNCIGPIARSTAASPSRPPPSLSTMRRVPPVPSRRTPRIGGLTSPLGAIVAPR</sequence>
<organism evidence="2 3">
    <name type="scientific">Mycobacterium tuberculosis</name>
    <dbReference type="NCBI Taxonomy" id="1773"/>
    <lineage>
        <taxon>Bacteria</taxon>
        <taxon>Bacillati</taxon>
        <taxon>Actinomycetota</taxon>
        <taxon>Actinomycetes</taxon>
        <taxon>Mycobacteriales</taxon>
        <taxon>Mycobacteriaceae</taxon>
        <taxon>Mycobacterium</taxon>
        <taxon>Mycobacterium tuberculosis complex</taxon>
    </lineage>
</organism>
<dbReference type="EMBL" id="CNGE01000733">
    <property type="protein sequence ID" value="CKT26971.1"/>
    <property type="molecule type" value="Genomic_DNA"/>
</dbReference>
<reference evidence="2 3" key="1">
    <citation type="submission" date="2015-03" db="EMBL/GenBank/DDBJ databases">
        <authorList>
            <consortium name="Pathogen Informatics"/>
        </authorList>
    </citation>
    <scope>NUCLEOTIDE SEQUENCE [LARGE SCALE GENOMIC DNA]</scope>
    <source>
        <strain evidence="2 3">Bir 172</strain>
    </source>
</reference>
<protein>
    <submittedName>
        <fullName evidence="2">Uncharacterized protein</fullName>
    </submittedName>
</protein>
<evidence type="ECO:0000313" key="3">
    <source>
        <dbReference type="Proteomes" id="UP000048948"/>
    </source>
</evidence>
<dbReference type="Proteomes" id="UP000048948">
    <property type="component" value="Unassembled WGS sequence"/>
</dbReference>
<gene>
    <name evidence="2" type="ORF">ERS027646_03258</name>
</gene>
<accession>A0A655ALM5</accession>
<feature type="region of interest" description="Disordered" evidence="1">
    <location>
        <begin position="31"/>
        <end position="75"/>
    </location>
</feature>